<protein>
    <submittedName>
        <fullName evidence="1">Uncharacterized protein</fullName>
    </submittedName>
</protein>
<evidence type="ECO:0000313" key="2">
    <source>
        <dbReference type="Proteomes" id="UP000186601"/>
    </source>
</evidence>
<accession>A0A2R6NIP1</accession>
<keyword evidence="2" id="KW-1185">Reference proteome</keyword>
<reference evidence="1 2" key="1">
    <citation type="submission" date="2018-02" db="EMBL/GenBank/DDBJ databases">
        <title>Genome sequence of the basidiomycete white-rot fungus Phlebia centrifuga.</title>
        <authorList>
            <person name="Granchi Z."/>
            <person name="Peng M."/>
            <person name="de Vries R.P."/>
            <person name="Hilden K."/>
            <person name="Makela M.R."/>
            <person name="Grigoriev I."/>
            <person name="Riley R."/>
        </authorList>
    </citation>
    <scope>NUCLEOTIDE SEQUENCE [LARGE SCALE GENOMIC DNA]</scope>
    <source>
        <strain evidence="1 2">FBCC195</strain>
    </source>
</reference>
<name>A0A2R6NIP1_9APHY</name>
<organism evidence="1 2">
    <name type="scientific">Hermanssonia centrifuga</name>
    <dbReference type="NCBI Taxonomy" id="98765"/>
    <lineage>
        <taxon>Eukaryota</taxon>
        <taxon>Fungi</taxon>
        <taxon>Dikarya</taxon>
        <taxon>Basidiomycota</taxon>
        <taxon>Agaricomycotina</taxon>
        <taxon>Agaricomycetes</taxon>
        <taxon>Polyporales</taxon>
        <taxon>Meruliaceae</taxon>
        <taxon>Hermanssonia</taxon>
    </lineage>
</organism>
<dbReference type="EMBL" id="MLYV02001240">
    <property type="protein sequence ID" value="PSR71862.1"/>
    <property type="molecule type" value="Genomic_DNA"/>
</dbReference>
<gene>
    <name evidence="1" type="ORF">PHLCEN_2v12266</name>
</gene>
<proteinExistence type="predicted"/>
<comment type="caution">
    <text evidence="1">The sequence shown here is derived from an EMBL/GenBank/DDBJ whole genome shotgun (WGS) entry which is preliminary data.</text>
</comment>
<dbReference type="OrthoDB" id="2751164at2759"/>
<dbReference type="Proteomes" id="UP000186601">
    <property type="component" value="Unassembled WGS sequence"/>
</dbReference>
<sequence>MVYPDVSGQYAITQETITITVDPVFGGYCGFVLNIPAKTYFKLAPILISRFLLNLRQLGEPEVETQFNSRFSIPGFRVPTSINIVGNMGADLDHGFSEELDDESEDGAPNGALDAVSVENCSGTSVENIGEIQQV</sequence>
<dbReference type="AlphaFoldDB" id="A0A2R6NIP1"/>
<evidence type="ECO:0000313" key="1">
    <source>
        <dbReference type="EMBL" id="PSR71862.1"/>
    </source>
</evidence>